<feature type="domain" description="Rhodanese" evidence="3">
    <location>
        <begin position="46"/>
        <end position="145"/>
    </location>
</feature>
<dbReference type="Gene3D" id="3.40.250.10">
    <property type="entry name" value="Rhodanese-like domain"/>
    <property type="match status" value="2"/>
</dbReference>
<reference evidence="4 5" key="1">
    <citation type="submission" date="2014-03" db="EMBL/GenBank/DDBJ databases">
        <title>Bradyrhizobium valentinum sp. nov., isolated from effective nodules of Lupinus mariae-josephae, a lupine endemic of basic-lime soils in Eastern Spain.</title>
        <authorList>
            <person name="Duran D."/>
            <person name="Rey L."/>
            <person name="Navarro A."/>
            <person name="Busquets A."/>
            <person name="Imperial J."/>
            <person name="Ruiz-Argueso T."/>
        </authorList>
    </citation>
    <scope>NUCLEOTIDE SEQUENCE [LARGE SCALE GENOMIC DNA]</scope>
    <source>
        <strain evidence="4 5">LmjM3</strain>
    </source>
</reference>
<comment type="caution">
    <text evidence="4">The sequence shown here is derived from an EMBL/GenBank/DDBJ whole genome shotgun (WGS) entry which is preliminary data.</text>
</comment>
<dbReference type="PROSITE" id="PS50206">
    <property type="entry name" value="RHODANESE_3"/>
    <property type="match status" value="2"/>
</dbReference>
<protein>
    <submittedName>
        <fullName evidence="4">Thiosulfate sulfurtransferase</fullName>
    </submittedName>
</protein>
<dbReference type="InterPro" id="IPR045078">
    <property type="entry name" value="TST/MPST-like"/>
</dbReference>
<name>A0A0R3KWZ3_9BRAD</name>
<dbReference type="InterPro" id="IPR036873">
    <property type="entry name" value="Rhodanese-like_dom_sf"/>
</dbReference>
<dbReference type="EMBL" id="LLXX01000169">
    <property type="protein sequence ID" value="KRQ99974.1"/>
    <property type="molecule type" value="Genomic_DNA"/>
</dbReference>
<sequence length="291" mass="31609">MSGRNGLITTAELADILGQPDLRLFDCTTYLEPAPEGSSLPYLAVPGRHTFQAGHIPGADFLDLQGEFSEPNTELRFMMPDVAQLETAFGRHGISGDRNVVLYSIGTPMWATRFWWMLKSLGFENVAVLDGGFDKWKLEGRPLETGPAKGYPPATFTAKPKDGFFIDKHQTLAATSERGTVVVNALGPQFHKGLEPSRYGRPGRVPGSCNVSAATLLDPRTKAFVPLGEAEAKFKAQGITKDKRVVAYCGGGISATVDLFLLYQLGYDKLTLYDGSMGEWAKDTSLPIETG</sequence>
<keyword evidence="5" id="KW-1185">Reference proteome</keyword>
<dbReference type="Proteomes" id="UP000051913">
    <property type="component" value="Unassembled WGS sequence"/>
</dbReference>
<dbReference type="OrthoDB" id="9781034at2"/>
<dbReference type="AlphaFoldDB" id="A0A0R3KWZ3"/>
<dbReference type="STRING" id="1518501.CQ10_03575"/>
<dbReference type="SUPFAM" id="SSF52821">
    <property type="entry name" value="Rhodanese/Cell cycle control phosphatase"/>
    <property type="match status" value="2"/>
</dbReference>
<keyword evidence="2" id="KW-0677">Repeat</keyword>
<dbReference type="PANTHER" id="PTHR11364:SF27">
    <property type="entry name" value="SULFURTRANSFERASE"/>
    <property type="match status" value="1"/>
</dbReference>
<dbReference type="SMART" id="SM00450">
    <property type="entry name" value="RHOD"/>
    <property type="match status" value="2"/>
</dbReference>
<evidence type="ECO:0000256" key="1">
    <source>
        <dbReference type="ARBA" id="ARBA00022679"/>
    </source>
</evidence>
<dbReference type="PANTHER" id="PTHR11364">
    <property type="entry name" value="THIOSULFATE SULFERTANSFERASE"/>
    <property type="match status" value="1"/>
</dbReference>
<organism evidence="4 5">
    <name type="scientific">Bradyrhizobium valentinum</name>
    <dbReference type="NCBI Taxonomy" id="1518501"/>
    <lineage>
        <taxon>Bacteria</taxon>
        <taxon>Pseudomonadati</taxon>
        <taxon>Pseudomonadota</taxon>
        <taxon>Alphaproteobacteria</taxon>
        <taxon>Hyphomicrobiales</taxon>
        <taxon>Nitrobacteraceae</taxon>
        <taxon>Bradyrhizobium</taxon>
    </lineage>
</organism>
<evidence type="ECO:0000259" key="3">
    <source>
        <dbReference type="PROSITE" id="PS50206"/>
    </source>
</evidence>
<dbReference type="PROSITE" id="PS00380">
    <property type="entry name" value="RHODANESE_1"/>
    <property type="match status" value="1"/>
</dbReference>
<accession>A0A0R3KWZ3</accession>
<dbReference type="GO" id="GO:0004792">
    <property type="term" value="F:thiosulfate-cyanide sulfurtransferase activity"/>
    <property type="evidence" value="ECO:0007669"/>
    <property type="project" value="InterPro"/>
</dbReference>
<dbReference type="RefSeq" id="WP_057853717.1">
    <property type="nucleotide sequence ID" value="NZ_LLXX01000169.1"/>
</dbReference>
<proteinExistence type="predicted"/>
<gene>
    <name evidence="4" type="ORF">CP49_33950</name>
</gene>
<dbReference type="InterPro" id="IPR001763">
    <property type="entry name" value="Rhodanese-like_dom"/>
</dbReference>
<dbReference type="CDD" id="cd01448">
    <property type="entry name" value="TST_Repeat_1"/>
    <property type="match status" value="1"/>
</dbReference>
<keyword evidence="1 4" id="KW-0808">Transferase</keyword>
<evidence type="ECO:0000313" key="5">
    <source>
        <dbReference type="Proteomes" id="UP000051913"/>
    </source>
</evidence>
<dbReference type="CDD" id="cd01449">
    <property type="entry name" value="TST_Repeat_2"/>
    <property type="match status" value="1"/>
</dbReference>
<feature type="domain" description="Rhodanese" evidence="3">
    <location>
        <begin position="203"/>
        <end position="289"/>
    </location>
</feature>
<dbReference type="Pfam" id="PF00581">
    <property type="entry name" value="Rhodanese"/>
    <property type="match status" value="2"/>
</dbReference>
<evidence type="ECO:0000313" key="4">
    <source>
        <dbReference type="EMBL" id="KRQ99974.1"/>
    </source>
</evidence>
<evidence type="ECO:0000256" key="2">
    <source>
        <dbReference type="ARBA" id="ARBA00022737"/>
    </source>
</evidence>
<dbReference type="InterPro" id="IPR001307">
    <property type="entry name" value="Thiosulphate_STrfase_CS"/>
</dbReference>